<evidence type="ECO:0000313" key="3">
    <source>
        <dbReference type="EMBL" id="KYB26458.1"/>
    </source>
</evidence>
<dbReference type="Proteomes" id="UP000007266">
    <property type="component" value="Linkage group 7"/>
</dbReference>
<dbReference type="Pfam" id="PF25416">
    <property type="entry name" value="GRHL1_C"/>
    <property type="match status" value="1"/>
</dbReference>
<evidence type="ECO:0000313" key="4">
    <source>
        <dbReference type="Proteomes" id="UP000007266"/>
    </source>
</evidence>
<dbReference type="SUPFAM" id="SSF47769">
    <property type="entry name" value="SAM/Pointed domain"/>
    <property type="match status" value="1"/>
</dbReference>
<dbReference type="EMBL" id="KQ971354">
    <property type="protein sequence ID" value="KYB26458.1"/>
    <property type="molecule type" value="Genomic_DNA"/>
</dbReference>
<feature type="domain" description="SAM" evidence="1">
    <location>
        <begin position="131"/>
        <end position="190"/>
    </location>
</feature>
<dbReference type="InterPro" id="IPR041418">
    <property type="entry name" value="SAM_3"/>
</dbReference>
<dbReference type="PhylomeDB" id="A0A139WEQ3"/>
<accession>A0A139WEQ3</accession>
<dbReference type="PANTHER" id="PTHR11037">
    <property type="entry name" value="TRANSCRIPTION FACTOR CP2"/>
    <property type="match status" value="1"/>
</dbReference>
<dbReference type="Pfam" id="PF18016">
    <property type="entry name" value="SAM_3"/>
    <property type="match status" value="1"/>
</dbReference>
<dbReference type="Gene3D" id="1.10.150.50">
    <property type="entry name" value="Transcription Factor, Ets-1"/>
    <property type="match status" value="1"/>
</dbReference>
<reference evidence="3 4" key="1">
    <citation type="journal article" date="2008" name="Nature">
        <title>The genome of the model beetle and pest Tribolium castaneum.</title>
        <authorList>
            <consortium name="Tribolium Genome Sequencing Consortium"/>
            <person name="Richards S."/>
            <person name="Gibbs R.A."/>
            <person name="Weinstock G.M."/>
            <person name="Brown S.J."/>
            <person name="Denell R."/>
            <person name="Beeman R.W."/>
            <person name="Gibbs R."/>
            <person name="Beeman R.W."/>
            <person name="Brown S.J."/>
            <person name="Bucher G."/>
            <person name="Friedrich M."/>
            <person name="Grimmelikhuijzen C.J."/>
            <person name="Klingler M."/>
            <person name="Lorenzen M."/>
            <person name="Richards S."/>
            <person name="Roth S."/>
            <person name="Schroder R."/>
            <person name="Tautz D."/>
            <person name="Zdobnov E.M."/>
            <person name="Muzny D."/>
            <person name="Gibbs R.A."/>
            <person name="Weinstock G.M."/>
            <person name="Attaway T."/>
            <person name="Bell S."/>
            <person name="Buhay C.J."/>
            <person name="Chandrabose M.N."/>
            <person name="Chavez D."/>
            <person name="Clerk-Blankenburg K.P."/>
            <person name="Cree A."/>
            <person name="Dao M."/>
            <person name="Davis C."/>
            <person name="Chacko J."/>
            <person name="Dinh H."/>
            <person name="Dugan-Rocha S."/>
            <person name="Fowler G."/>
            <person name="Garner T.T."/>
            <person name="Garnes J."/>
            <person name="Gnirke A."/>
            <person name="Hawes A."/>
            <person name="Hernandez J."/>
            <person name="Hines S."/>
            <person name="Holder M."/>
            <person name="Hume J."/>
            <person name="Jhangiani S.N."/>
            <person name="Joshi V."/>
            <person name="Khan Z.M."/>
            <person name="Jackson L."/>
            <person name="Kovar C."/>
            <person name="Kowis A."/>
            <person name="Lee S."/>
            <person name="Lewis L.R."/>
            <person name="Margolis J."/>
            <person name="Morgan M."/>
            <person name="Nazareth L.V."/>
            <person name="Nguyen N."/>
            <person name="Okwuonu G."/>
            <person name="Parker D."/>
            <person name="Richards S."/>
            <person name="Ruiz S.J."/>
            <person name="Santibanez J."/>
            <person name="Savard J."/>
            <person name="Scherer S.E."/>
            <person name="Schneider B."/>
            <person name="Sodergren E."/>
            <person name="Tautz D."/>
            <person name="Vattahil S."/>
            <person name="Villasana D."/>
            <person name="White C.S."/>
            <person name="Wright R."/>
            <person name="Park Y."/>
            <person name="Beeman R.W."/>
            <person name="Lord J."/>
            <person name="Oppert B."/>
            <person name="Lorenzen M."/>
            <person name="Brown S."/>
            <person name="Wang L."/>
            <person name="Savard J."/>
            <person name="Tautz D."/>
            <person name="Richards S."/>
            <person name="Weinstock G."/>
            <person name="Gibbs R.A."/>
            <person name="Liu Y."/>
            <person name="Worley K."/>
            <person name="Weinstock G."/>
            <person name="Elsik C.G."/>
            <person name="Reese J.T."/>
            <person name="Elhaik E."/>
            <person name="Landan G."/>
            <person name="Graur D."/>
            <person name="Arensburger P."/>
            <person name="Atkinson P."/>
            <person name="Beeman R.W."/>
            <person name="Beidler J."/>
            <person name="Brown S.J."/>
            <person name="Demuth J.P."/>
            <person name="Drury D.W."/>
            <person name="Du Y.Z."/>
            <person name="Fujiwara H."/>
            <person name="Lorenzen M."/>
            <person name="Maselli V."/>
            <person name="Osanai M."/>
            <person name="Park Y."/>
            <person name="Robertson H.M."/>
            <person name="Tu Z."/>
            <person name="Wang J.J."/>
            <person name="Wang S."/>
            <person name="Richards S."/>
            <person name="Song H."/>
            <person name="Zhang L."/>
            <person name="Sodergren E."/>
            <person name="Werner D."/>
            <person name="Stanke M."/>
            <person name="Morgenstern B."/>
            <person name="Solovyev V."/>
            <person name="Kosarev P."/>
            <person name="Brown G."/>
            <person name="Chen H.C."/>
            <person name="Ermolaeva O."/>
            <person name="Hlavina W."/>
            <person name="Kapustin Y."/>
            <person name="Kiryutin B."/>
            <person name="Kitts P."/>
            <person name="Maglott D."/>
            <person name="Pruitt K."/>
            <person name="Sapojnikov V."/>
            <person name="Souvorov A."/>
            <person name="Mackey A.J."/>
            <person name="Waterhouse R.M."/>
            <person name="Wyder S."/>
            <person name="Zdobnov E.M."/>
            <person name="Zdobnov E.M."/>
            <person name="Wyder S."/>
            <person name="Kriventseva E.V."/>
            <person name="Kadowaki T."/>
            <person name="Bork P."/>
            <person name="Aranda M."/>
            <person name="Bao R."/>
            <person name="Beermann A."/>
            <person name="Berns N."/>
            <person name="Bolognesi R."/>
            <person name="Bonneton F."/>
            <person name="Bopp D."/>
            <person name="Brown S.J."/>
            <person name="Bucher G."/>
            <person name="Butts T."/>
            <person name="Chaumot A."/>
            <person name="Denell R.E."/>
            <person name="Ferrier D.E."/>
            <person name="Friedrich M."/>
            <person name="Gordon C.M."/>
            <person name="Jindra M."/>
            <person name="Klingler M."/>
            <person name="Lan Q."/>
            <person name="Lattorff H.M."/>
            <person name="Laudet V."/>
            <person name="von Levetsow C."/>
            <person name="Liu Z."/>
            <person name="Lutz R."/>
            <person name="Lynch J.A."/>
            <person name="da Fonseca R.N."/>
            <person name="Posnien N."/>
            <person name="Reuter R."/>
            <person name="Roth S."/>
            <person name="Savard J."/>
            <person name="Schinko J.B."/>
            <person name="Schmitt C."/>
            <person name="Schoppmeier M."/>
            <person name="Schroder R."/>
            <person name="Shippy T.D."/>
            <person name="Simonnet F."/>
            <person name="Marques-Souza H."/>
            <person name="Tautz D."/>
            <person name="Tomoyasu Y."/>
            <person name="Trauner J."/>
            <person name="Van der Zee M."/>
            <person name="Vervoort M."/>
            <person name="Wittkopp N."/>
            <person name="Wimmer E.A."/>
            <person name="Yang X."/>
            <person name="Jones A.K."/>
            <person name="Sattelle D.B."/>
            <person name="Ebert P.R."/>
            <person name="Nelson D."/>
            <person name="Scott J.G."/>
            <person name="Beeman R.W."/>
            <person name="Muthukrishnan S."/>
            <person name="Kramer K.J."/>
            <person name="Arakane Y."/>
            <person name="Beeman R.W."/>
            <person name="Zhu Q."/>
            <person name="Hogenkamp D."/>
            <person name="Dixit R."/>
            <person name="Oppert B."/>
            <person name="Jiang H."/>
            <person name="Zou Z."/>
            <person name="Marshall J."/>
            <person name="Elpidina E."/>
            <person name="Vinokurov K."/>
            <person name="Oppert C."/>
            <person name="Zou Z."/>
            <person name="Evans J."/>
            <person name="Lu Z."/>
            <person name="Zhao P."/>
            <person name="Sumathipala N."/>
            <person name="Altincicek B."/>
            <person name="Vilcinskas A."/>
            <person name="Williams M."/>
            <person name="Hultmark D."/>
            <person name="Hetru C."/>
            <person name="Jiang H."/>
            <person name="Grimmelikhuijzen C.J."/>
            <person name="Hauser F."/>
            <person name="Cazzamali G."/>
            <person name="Williamson M."/>
            <person name="Park Y."/>
            <person name="Li B."/>
            <person name="Tanaka Y."/>
            <person name="Predel R."/>
            <person name="Neupert S."/>
            <person name="Schachtner J."/>
            <person name="Verleyen P."/>
            <person name="Raible F."/>
            <person name="Bork P."/>
            <person name="Friedrich M."/>
            <person name="Walden K.K."/>
            <person name="Robertson H.M."/>
            <person name="Angeli S."/>
            <person name="Foret S."/>
            <person name="Bucher G."/>
            <person name="Schuetz S."/>
            <person name="Maleszka R."/>
            <person name="Wimmer E.A."/>
            <person name="Beeman R.W."/>
            <person name="Lorenzen M."/>
            <person name="Tomoyasu Y."/>
            <person name="Miller S.C."/>
            <person name="Grossmann D."/>
            <person name="Bucher G."/>
        </authorList>
    </citation>
    <scope>NUCLEOTIDE SEQUENCE [LARGE SCALE GENOMIC DNA]</scope>
    <source>
        <strain evidence="3 4">Georgia GA2</strain>
    </source>
</reference>
<evidence type="ECO:0000259" key="2">
    <source>
        <dbReference type="Pfam" id="PF25416"/>
    </source>
</evidence>
<organism evidence="3 4">
    <name type="scientific">Tribolium castaneum</name>
    <name type="common">Red flour beetle</name>
    <dbReference type="NCBI Taxonomy" id="7070"/>
    <lineage>
        <taxon>Eukaryota</taxon>
        <taxon>Metazoa</taxon>
        <taxon>Ecdysozoa</taxon>
        <taxon>Arthropoda</taxon>
        <taxon>Hexapoda</taxon>
        <taxon>Insecta</taxon>
        <taxon>Pterygota</taxon>
        <taxon>Neoptera</taxon>
        <taxon>Endopterygota</taxon>
        <taxon>Coleoptera</taxon>
        <taxon>Polyphaga</taxon>
        <taxon>Cucujiformia</taxon>
        <taxon>Tenebrionidae</taxon>
        <taxon>Tenebrionidae incertae sedis</taxon>
        <taxon>Tribolium</taxon>
    </lineage>
</organism>
<dbReference type="PANTHER" id="PTHR11037:SF21">
    <property type="entry name" value="GEMINI, ISOFORM C"/>
    <property type="match status" value="1"/>
</dbReference>
<proteinExistence type="predicted"/>
<dbReference type="CDD" id="cd09537">
    <property type="entry name" value="SAM_CP2-like"/>
    <property type="match status" value="1"/>
</dbReference>
<protein>
    <submittedName>
        <fullName evidence="3">Upstream-binding protein 1-like Protein</fullName>
    </submittedName>
</protein>
<reference evidence="3 4" key="2">
    <citation type="journal article" date="2010" name="Nucleic Acids Res.">
        <title>BeetleBase in 2010: revisions to provide comprehensive genomic information for Tribolium castaneum.</title>
        <authorList>
            <person name="Kim H.S."/>
            <person name="Murphy T."/>
            <person name="Xia J."/>
            <person name="Caragea D."/>
            <person name="Park Y."/>
            <person name="Beeman R.W."/>
            <person name="Lorenzen M.D."/>
            <person name="Butcher S."/>
            <person name="Manak J.R."/>
            <person name="Brown S.J."/>
        </authorList>
    </citation>
    <scope>GENOME REANNOTATION</scope>
    <source>
        <strain evidence="3 4">Georgia GA2</strain>
    </source>
</reference>
<dbReference type="GO" id="GO:0003700">
    <property type="term" value="F:DNA-binding transcription factor activity"/>
    <property type="evidence" value="ECO:0007669"/>
    <property type="project" value="InterPro"/>
</dbReference>
<dbReference type="AlphaFoldDB" id="A0A139WEQ3"/>
<feature type="domain" description="GRHL1/CP2 C-terminal" evidence="2">
    <location>
        <begin position="196"/>
        <end position="282"/>
    </location>
</feature>
<dbReference type="eggNOG" id="KOG4091">
    <property type="taxonomic scope" value="Eukaryota"/>
</dbReference>
<dbReference type="GO" id="GO:0006357">
    <property type="term" value="P:regulation of transcription by RNA polymerase II"/>
    <property type="evidence" value="ECO:0007669"/>
    <property type="project" value="InterPro"/>
</dbReference>
<dbReference type="InterPro" id="IPR040167">
    <property type="entry name" value="TF_CP2-like"/>
</dbReference>
<name>A0A139WEQ3_TRICA</name>
<keyword evidence="4" id="KW-1185">Reference proteome</keyword>
<dbReference type="InterPro" id="IPR057520">
    <property type="entry name" value="GRHL1/CP2_C"/>
</dbReference>
<sequence length="287" mass="33068">MTLYLLVHTITITESDYVVQAQFFHTFTSHLLADARLIGRRMRYRPRVRGNRLKMHLQRLQTPDLRTIMKRKTAKIRHHLRTIHLGSNHGLSKKEPSVESAHLKTNNAGAGPPQDKVDRKITEANVISNDHLSSHSTPEETTAWLVNNRFDKYLETFANFSGADMLRMSRDDLIQICGQADGIRFYNAIHLKTIAPKLKIYVCRQNTSIFNAVFLSSHSNVELLEKLSELMGVSQDQVRDIYMEGPHSIHVQLNNDVIRHIKEETMFSVEILQENGNFVFLLKRTVK</sequence>
<dbReference type="InterPro" id="IPR013761">
    <property type="entry name" value="SAM/pointed_sf"/>
</dbReference>
<dbReference type="OMA" id="QAQFFHT"/>
<gene>
    <name evidence="3" type="primary">AUGUSTUS-3.0.2_33756</name>
    <name evidence="3" type="ORF">TcasGA2_TC033756</name>
</gene>
<evidence type="ECO:0000259" key="1">
    <source>
        <dbReference type="Pfam" id="PF18016"/>
    </source>
</evidence>